<dbReference type="GO" id="GO:0016740">
    <property type="term" value="F:transferase activity"/>
    <property type="evidence" value="ECO:0007669"/>
    <property type="project" value="UniProtKB-KW"/>
</dbReference>
<dbReference type="InterPro" id="IPR051678">
    <property type="entry name" value="AGP_Transferase"/>
</dbReference>
<proteinExistence type="predicted"/>
<keyword evidence="2" id="KW-0808">Transferase</keyword>
<dbReference type="OrthoDB" id="4524027at2"/>
<dbReference type="InterPro" id="IPR002575">
    <property type="entry name" value="Aminoglycoside_PTrfase"/>
</dbReference>
<comment type="caution">
    <text evidence="2">The sequence shown here is derived from an EMBL/GenBank/DDBJ whole genome shotgun (WGS) entry which is preliminary data.</text>
</comment>
<sequence length="335" mass="36204">MAPQDFPGLEDAINDALAKDEPGSAVSSLEVLEGGHSGITLAAKKADNYGVAEVVIKVAPYGRPPKGRHNVLRQAHILDSLMDVDGVVIPRVLTRGSGEWTFYVMERCAGEATEPVLDSSTRVFDHDVVRARAEAAARMLGMLHRQPITTVPGADSETPDIEAELARWAKVAAAAYEDDAPDISALPNALRATMPSTVEAPVLVHGDYRLGNVLFDGVRPTGIIDWEIWTATTPGVDLGWFLAFCDPNLFPGIGTPVEGMPTADELLKTYYSAGAARIADIDWFHAFGRFKLAAVMAHNLRRHREGRHVDPFQEQLPPTIAALINSARSILDGGR</sequence>
<name>X0Q995_RHOWR</name>
<gene>
    <name evidence="2" type="ORF">RW1_049_00510</name>
</gene>
<dbReference type="Proteomes" id="UP000019491">
    <property type="component" value="Unassembled WGS sequence"/>
</dbReference>
<dbReference type="InterPro" id="IPR011009">
    <property type="entry name" value="Kinase-like_dom_sf"/>
</dbReference>
<dbReference type="Pfam" id="PF01636">
    <property type="entry name" value="APH"/>
    <property type="match status" value="1"/>
</dbReference>
<organism evidence="2 3">
    <name type="scientific">Rhodococcus wratislaviensis NBRC 100605</name>
    <dbReference type="NCBI Taxonomy" id="1219028"/>
    <lineage>
        <taxon>Bacteria</taxon>
        <taxon>Bacillati</taxon>
        <taxon>Actinomycetota</taxon>
        <taxon>Actinomycetes</taxon>
        <taxon>Mycobacteriales</taxon>
        <taxon>Nocardiaceae</taxon>
        <taxon>Rhodococcus</taxon>
    </lineage>
</organism>
<dbReference type="InterPro" id="IPR041726">
    <property type="entry name" value="ACAD10_11_N"/>
</dbReference>
<dbReference type="CDD" id="cd05154">
    <property type="entry name" value="ACAD10_11_N-like"/>
    <property type="match status" value="1"/>
</dbReference>
<dbReference type="AlphaFoldDB" id="X0Q995"/>
<dbReference type="RefSeq" id="WP_052033490.1">
    <property type="nucleotide sequence ID" value="NZ_BAWF01000049.1"/>
</dbReference>
<dbReference type="Gene3D" id="3.90.1200.10">
    <property type="match status" value="1"/>
</dbReference>
<dbReference type="PANTHER" id="PTHR21310">
    <property type="entry name" value="AMINOGLYCOSIDE PHOSPHOTRANSFERASE-RELATED-RELATED"/>
    <property type="match status" value="1"/>
</dbReference>
<evidence type="ECO:0000259" key="1">
    <source>
        <dbReference type="Pfam" id="PF01636"/>
    </source>
</evidence>
<feature type="domain" description="Aminoglycoside phosphotransferase" evidence="1">
    <location>
        <begin position="50"/>
        <end position="247"/>
    </location>
</feature>
<protein>
    <submittedName>
        <fullName evidence="2">Putative phosphotransferase</fullName>
    </submittedName>
</protein>
<dbReference type="SUPFAM" id="SSF56112">
    <property type="entry name" value="Protein kinase-like (PK-like)"/>
    <property type="match status" value="1"/>
</dbReference>
<accession>X0Q995</accession>
<evidence type="ECO:0000313" key="3">
    <source>
        <dbReference type="Proteomes" id="UP000019491"/>
    </source>
</evidence>
<keyword evidence="3" id="KW-1185">Reference proteome</keyword>
<evidence type="ECO:0000313" key="2">
    <source>
        <dbReference type="EMBL" id="GAF48142.1"/>
    </source>
</evidence>
<dbReference type="EMBL" id="BAWF01000049">
    <property type="protein sequence ID" value="GAF48142.1"/>
    <property type="molecule type" value="Genomic_DNA"/>
</dbReference>
<reference evidence="2 3" key="1">
    <citation type="submission" date="2014-02" db="EMBL/GenBank/DDBJ databases">
        <title>Whole genome shotgun sequence of Rhodococcus wratislaviensis NBRC 100605.</title>
        <authorList>
            <person name="Hosoyama A."/>
            <person name="Tsuchikane K."/>
            <person name="Yoshida I."/>
            <person name="Ohji S."/>
            <person name="Ichikawa N."/>
            <person name="Yamazoe A."/>
            <person name="Fujita N."/>
        </authorList>
    </citation>
    <scope>NUCLEOTIDE SEQUENCE [LARGE SCALE GENOMIC DNA]</scope>
    <source>
        <strain evidence="2 3">NBRC 100605</strain>
    </source>
</reference>